<dbReference type="SMART" id="SM00388">
    <property type="entry name" value="HisKA"/>
    <property type="match status" value="1"/>
</dbReference>
<dbReference type="InterPro" id="IPR003660">
    <property type="entry name" value="HAMP_dom"/>
</dbReference>
<keyword evidence="10" id="KW-0902">Two-component regulatory system</keyword>
<reference evidence="16 17" key="2">
    <citation type="submission" date="2016-10" db="EMBL/GenBank/DDBJ databases">
        <authorList>
            <person name="Varghese N."/>
            <person name="Submissions S."/>
        </authorList>
    </citation>
    <scope>NUCLEOTIDE SEQUENCE</scope>
    <source>
        <strain evidence="16">BP1-145</strain>
        <strain evidence="17">BP1-148</strain>
    </source>
</reference>
<protein>
    <recommendedName>
        <fullName evidence="3">histidine kinase</fullName>
        <ecNumber evidence="3">2.7.13.3</ecNumber>
    </recommendedName>
</protein>
<gene>
    <name evidence="16" type="ORF">SAMN04487900_11912</name>
    <name evidence="15" type="ORF">SAMN04487901_10793</name>
</gene>
<dbReference type="RefSeq" id="WP_091817109.1">
    <property type="nucleotide sequence ID" value="NZ_CP091794.1"/>
</dbReference>
<dbReference type="Pfam" id="PF00512">
    <property type="entry name" value="HisKA"/>
    <property type="match status" value="1"/>
</dbReference>
<keyword evidence="4" id="KW-1003">Cell membrane</keyword>
<dbReference type="Pfam" id="PF00672">
    <property type="entry name" value="HAMP"/>
    <property type="match status" value="1"/>
</dbReference>
<dbReference type="SUPFAM" id="SSF55874">
    <property type="entry name" value="ATPase domain of HSP90 chaperone/DNA topoisomerase II/histidine kinase"/>
    <property type="match status" value="1"/>
</dbReference>
<dbReference type="CDD" id="cd12913">
    <property type="entry name" value="PDC1_MCP_like"/>
    <property type="match status" value="1"/>
</dbReference>
<evidence type="ECO:0000256" key="7">
    <source>
        <dbReference type="ARBA" id="ARBA00022692"/>
    </source>
</evidence>
<dbReference type="InterPro" id="IPR003661">
    <property type="entry name" value="HisK_dim/P_dom"/>
</dbReference>
<dbReference type="Proteomes" id="UP000199134">
    <property type="component" value="Unassembled WGS sequence"/>
</dbReference>
<dbReference type="SMART" id="SM00304">
    <property type="entry name" value="HAMP"/>
    <property type="match status" value="1"/>
</dbReference>
<keyword evidence="6" id="KW-0808">Transferase</keyword>
<dbReference type="SMART" id="SM00387">
    <property type="entry name" value="HATPase_c"/>
    <property type="match status" value="1"/>
</dbReference>
<evidence type="ECO:0000256" key="10">
    <source>
        <dbReference type="ARBA" id="ARBA00023012"/>
    </source>
</evidence>
<dbReference type="OrthoDB" id="594725at2"/>
<evidence type="ECO:0000313" key="15">
    <source>
        <dbReference type="EMBL" id="SDG68193.1"/>
    </source>
</evidence>
<evidence type="ECO:0000256" key="6">
    <source>
        <dbReference type="ARBA" id="ARBA00022679"/>
    </source>
</evidence>
<keyword evidence="17" id="KW-1185">Reference proteome</keyword>
<keyword evidence="11 12" id="KW-0472">Membrane</keyword>
<evidence type="ECO:0000256" key="9">
    <source>
        <dbReference type="ARBA" id="ARBA00022989"/>
    </source>
</evidence>
<dbReference type="CDD" id="cd00082">
    <property type="entry name" value="HisKA"/>
    <property type="match status" value="1"/>
</dbReference>
<dbReference type="SUPFAM" id="SSF47384">
    <property type="entry name" value="Homodimeric domain of signal transducing histidine kinase"/>
    <property type="match status" value="1"/>
</dbReference>
<dbReference type="PROSITE" id="PS50885">
    <property type="entry name" value="HAMP"/>
    <property type="match status" value="1"/>
</dbReference>
<dbReference type="PRINTS" id="PR00344">
    <property type="entry name" value="BCTRLSENSOR"/>
</dbReference>
<keyword evidence="5" id="KW-0597">Phosphoprotein</keyword>
<proteinExistence type="predicted"/>
<evidence type="ECO:0000256" key="1">
    <source>
        <dbReference type="ARBA" id="ARBA00000085"/>
    </source>
</evidence>
<reference evidence="15 18" key="1">
    <citation type="submission" date="2016-10" db="EMBL/GenBank/DDBJ databases">
        <authorList>
            <person name="de Groot N.N."/>
        </authorList>
    </citation>
    <scope>NUCLEOTIDE SEQUENCE [LARGE SCALE GENOMIC DNA]</scope>
    <source>
        <strain evidence="18">BP1-145</strain>
        <strain evidence="15">BP1-148</strain>
    </source>
</reference>
<dbReference type="Pfam" id="PF02743">
    <property type="entry name" value="dCache_1"/>
    <property type="match status" value="1"/>
</dbReference>
<accession>A0A1H0JBW0</accession>
<dbReference type="InterPro" id="IPR036097">
    <property type="entry name" value="HisK_dim/P_sf"/>
</dbReference>
<evidence type="ECO:0000256" key="2">
    <source>
        <dbReference type="ARBA" id="ARBA00004651"/>
    </source>
</evidence>
<evidence type="ECO:0000313" key="16">
    <source>
        <dbReference type="EMBL" id="SDO41040.1"/>
    </source>
</evidence>
<evidence type="ECO:0000256" key="3">
    <source>
        <dbReference type="ARBA" id="ARBA00012438"/>
    </source>
</evidence>
<dbReference type="Pfam" id="PF02518">
    <property type="entry name" value="HATPase_c"/>
    <property type="match status" value="1"/>
</dbReference>
<dbReference type="PROSITE" id="PS50109">
    <property type="entry name" value="HIS_KIN"/>
    <property type="match status" value="1"/>
</dbReference>
<dbReference type="GO" id="GO:0016020">
    <property type="term" value="C:membrane"/>
    <property type="evidence" value="ECO:0007669"/>
    <property type="project" value="UniProtKB-SubCell"/>
</dbReference>
<evidence type="ECO:0000256" key="12">
    <source>
        <dbReference type="SAM" id="Phobius"/>
    </source>
</evidence>
<dbReference type="InterPro" id="IPR050736">
    <property type="entry name" value="Sensor_HK_Regulatory"/>
</dbReference>
<dbReference type="SUPFAM" id="SSF158472">
    <property type="entry name" value="HAMP domain-like"/>
    <property type="match status" value="1"/>
</dbReference>
<evidence type="ECO:0000256" key="4">
    <source>
        <dbReference type="ARBA" id="ARBA00022475"/>
    </source>
</evidence>
<evidence type="ECO:0000313" key="18">
    <source>
        <dbReference type="Proteomes" id="UP000199134"/>
    </source>
</evidence>
<evidence type="ECO:0000313" key="17">
    <source>
        <dbReference type="Proteomes" id="UP000198779"/>
    </source>
</evidence>
<dbReference type="PANTHER" id="PTHR43711:SF26">
    <property type="entry name" value="SENSOR HISTIDINE KINASE RCSC"/>
    <property type="match status" value="1"/>
</dbReference>
<name>A0A1H0JBW0_9BACT</name>
<dbReference type="Gene3D" id="3.30.450.20">
    <property type="entry name" value="PAS domain"/>
    <property type="match status" value="2"/>
</dbReference>
<evidence type="ECO:0000256" key="8">
    <source>
        <dbReference type="ARBA" id="ARBA00022777"/>
    </source>
</evidence>
<dbReference type="EMBL" id="FNIW01000019">
    <property type="protein sequence ID" value="SDO41040.1"/>
    <property type="molecule type" value="Genomic_DNA"/>
</dbReference>
<dbReference type="PANTHER" id="PTHR43711">
    <property type="entry name" value="TWO-COMPONENT HISTIDINE KINASE"/>
    <property type="match status" value="1"/>
</dbReference>
<keyword evidence="9 12" id="KW-1133">Transmembrane helix</keyword>
<dbReference type="EMBL" id="FNCQ01000007">
    <property type="protein sequence ID" value="SDG68193.1"/>
    <property type="molecule type" value="Genomic_DNA"/>
</dbReference>
<feature type="transmembrane region" description="Helical" evidence="12">
    <location>
        <begin position="12"/>
        <end position="36"/>
    </location>
</feature>
<evidence type="ECO:0000259" key="14">
    <source>
        <dbReference type="PROSITE" id="PS50885"/>
    </source>
</evidence>
<dbReference type="InterPro" id="IPR005467">
    <property type="entry name" value="His_kinase_dom"/>
</dbReference>
<organism evidence="16 18">
    <name type="scientific">Prevotella communis</name>
    <dbReference type="NCBI Taxonomy" id="2913614"/>
    <lineage>
        <taxon>Bacteria</taxon>
        <taxon>Pseudomonadati</taxon>
        <taxon>Bacteroidota</taxon>
        <taxon>Bacteroidia</taxon>
        <taxon>Bacteroidales</taxon>
        <taxon>Prevotellaceae</taxon>
        <taxon>Prevotella</taxon>
    </lineage>
</organism>
<dbReference type="InterPro" id="IPR036890">
    <property type="entry name" value="HATPase_C_sf"/>
</dbReference>
<dbReference type="STRING" id="645274.SAMN04487901_10793"/>
<dbReference type="CDD" id="cd06225">
    <property type="entry name" value="HAMP"/>
    <property type="match status" value="1"/>
</dbReference>
<dbReference type="Gene3D" id="6.10.340.10">
    <property type="match status" value="1"/>
</dbReference>
<comment type="subcellular location">
    <subcellularLocation>
        <location evidence="2">Cell membrane</location>
        <topology evidence="2">Multi-pass membrane protein</topology>
    </subcellularLocation>
</comment>
<feature type="domain" description="Histidine kinase" evidence="13">
    <location>
        <begin position="422"/>
        <end position="641"/>
    </location>
</feature>
<dbReference type="InterPro" id="IPR003594">
    <property type="entry name" value="HATPase_dom"/>
</dbReference>
<dbReference type="InterPro" id="IPR033479">
    <property type="entry name" value="dCache_1"/>
</dbReference>
<feature type="transmembrane region" description="Helical" evidence="12">
    <location>
        <begin position="309"/>
        <end position="328"/>
    </location>
</feature>
<dbReference type="AlphaFoldDB" id="A0A1H0JBW0"/>
<dbReference type="EC" id="2.7.13.3" evidence="3"/>
<keyword evidence="8 16" id="KW-0418">Kinase</keyword>
<dbReference type="GO" id="GO:0000155">
    <property type="term" value="F:phosphorelay sensor kinase activity"/>
    <property type="evidence" value="ECO:0007669"/>
    <property type="project" value="InterPro"/>
</dbReference>
<accession>A0A1G7W8D1</accession>
<dbReference type="Proteomes" id="UP000198779">
    <property type="component" value="Unassembled WGS sequence"/>
</dbReference>
<keyword evidence="7 12" id="KW-0812">Transmembrane</keyword>
<evidence type="ECO:0000256" key="5">
    <source>
        <dbReference type="ARBA" id="ARBA00022553"/>
    </source>
</evidence>
<evidence type="ECO:0000259" key="13">
    <source>
        <dbReference type="PROSITE" id="PS50109"/>
    </source>
</evidence>
<feature type="domain" description="HAMP" evidence="14">
    <location>
        <begin position="333"/>
        <end position="386"/>
    </location>
</feature>
<comment type="catalytic activity">
    <reaction evidence="1">
        <text>ATP + protein L-histidine = ADP + protein N-phospho-L-histidine.</text>
        <dbReference type="EC" id="2.7.13.3"/>
    </reaction>
</comment>
<dbReference type="CDD" id="cd12912">
    <property type="entry name" value="PDC2_MCP_like"/>
    <property type="match status" value="1"/>
</dbReference>
<dbReference type="Gene3D" id="3.30.565.10">
    <property type="entry name" value="Histidine kinase-like ATPase, C-terminal domain"/>
    <property type="match status" value="1"/>
</dbReference>
<sequence>MTIPIRKVHNSLAARLGIGIIPFVVVVFVVSLGLLFKWSREMLRQEAVERADRMLANTSLRVGGFLNEVQTVTDNMMWQIDENLTPDSLLAYTQRVVQLNPGVSSCSITMEPDFFSQDGHYFSAFSYRKGDSVITVREKPYDYYNKVWYKKAYEADEPVWTDPYDDNDGGSSSKSEWISSYSVPIKDNQGTTIGIMATDLSLKRLSMAISEEVPYEHSYCMMLGQEGHYFVHTDTTKLVRKTIFDDLDPREHPDIIALGHEMVARNSGFMEVNFDGDDCLVFYKPLAHTPWSIALICSESDMFSRYNKLLYILVPLLVIGLFLLMYFLRAIVNSFINPLNRLASQTHHIADGHFDVPLPNSRRVDVIGRLQNSFSAMQKSLAKHISHLERVNAETEHRNTELANANQQAEEAAQRQVAFLQNILHQIRTPLNIIMGFVQVLRDDYTVIPREEMVTITETMKHNATSISRMVHMLTAASSLDVGKVVDCEDHVSCNGIVCEAVNIYNQRVSKPDVNLQVKTEVPDDLFVNVHKDYFLKAFNELLYNAKKYSVVPGHEDEALIVLRVQKVDGFVHFIVEDNGPGVPAAHRSQIFNQFIKANSFSEGLGLGLFVSKQFTKMMGGDLMLDESYTSGARFIIALPV</sequence>
<dbReference type="InterPro" id="IPR004358">
    <property type="entry name" value="Sig_transdc_His_kin-like_C"/>
</dbReference>
<evidence type="ECO:0000256" key="11">
    <source>
        <dbReference type="ARBA" id="ARBA00023136"/>
    </source>
</evidence>
<dbReference type="Gene3D" id="1.10.287.130">
    <property type="match status" value="1"/>
</dbReference>